<dbReference type="GO" id="GO:0032259">
    <property type="term" value="P:methylation"/>
    <property type="evidence" value="ECO:0007669"/>
    <property type="project" value="UniProtKB-KW"/>
</dbReference>
<evidence type="ECO:0000313" key="4">
    <source>
        <dbReference type="Proteomes" id="UP001596004"/>
    </source>
</evidence>
<comment type="caution">
    <text evidence="3">The sequence shown here is derived from an EMBL/GenBank/DDBJ whole genome shotgun (WGS) entry which is preliminary data.</text>
</comment>
<dbReference type="GO" id="GO:0008168">
    <property type="term" value="F:methyltransferase activity"/>
    <property type="evidence" value="ECO:0007669"/>
    <property type="project" value="UniProtKB-KW"/>
</dbReference>
<name>A0ABV9CAF0_9ACTN</name>
<keyword evidence="1" id="KW-0175">Coiled coil</keyword>
<feature type="domain" description="DNA methylase adenine-specific" evidence="2">
    <location>
        <begin position="201"/>
        <end position="497"/>
    </location>
</feature>
<dbReference type="EMBL" id="JBHSFP010000001">
    <property type="protein sequence ID" value="MFC4529673.1"/>
    <property type="molecule type" value="Genomic_DNA"/>
</dbReference>
<reference evidence="4" key="1">
    <citation type="journal article" date="2019" name="Int. J. Syst. Evol. Microbiol.">
        <title>The Global Catalogue of Microorganisms (GCM) 10K type strain sequencing project: providing services to taxonomists for standard genome sequencing and annotation.</title>
        <authorList>
            <consortium name="The Broad Institute Genomics Platform"/>
            <consortium name="The Broad Institute Genome Sequencing Center for Infectious Disease"/>
            <person name="Wu L."/>
            <person name="Ma J."/>
        </authorList>
    </citation>
    <scope>NUCLEOTIDE SEQUENCE [LARGE SCALE GENOMIC DNA]</scope>
    <source>
        <strain evidence="4">CGMCC 4.7132</strain>
    </source>
</reference>
<evidence type="ECO:0000313" key="3">
    <source>
        <dbReference type="EMBL" id="MFC4529673.1"/>
    </source>
</evidence>
<accession>A0ABV9CAF0</accession>
<evidence type="ECO:0000256" key="1">
    <source>
        <dbReference type="SAM" id="Coils"/>
    </source>
</evidence>
<dbReference type="SUPFAM" id="SSF53335">
    <property type="entry name" value="S-adenosyl-L-methionine-dependent methyltransferases"/>
    <property type="match status" value="1"/>
</dbReference>
<dbReference type="InterPro" id="IPR003356">
    <property type="entry name" value="DNA_methylase_A-5"/>
</dbReference>
<gene>
    <name evidence="3" type="ORF">ACFO60_02760</name>
</gene>
<dbReference type="InterPro" id="IPR052916">
    <property type="entry name" value="Type-I_RE_MTase_Subunit"/>
</dbReference>
<dbReference type="PRINTS" id="PR00507">
    <property type="entry name" value="N12N6MTFRASE"/>
</dbReference>
<keyword evidence="3" id="KW-0808">Transferase</keyword>
<dbReference type="PANTHER" id="PTHR42998:SF1">
    <property type="entry name" value="TYPE I RESTRICTION ENZYME HINDI METHYLASE SUBUNIT"/>
    <property type="match status" value="1"/>
</dbReference>
<dbReference type="RefSeq" id="WP_380836322.1">
    <property type="nucleotide sequence ID" value="NZ_JBHSFP010000001.1"/>
</dbReference>
<protein>
    <submittedName>
        <fullName evidence="3">Class I SAM-dependent DNA methyltransferase</fullName>
        <ecNumber evidence="3">2.1.1.-</ecNumber>
    </submittedName>
</protein>
<dbReference type="Gene3D" id="3.40.50.150">
    <property type="entry name" value="Vaccinia Virus protein VP39"/>
    <property type="match status" value="1"/>
</dbReference>
<keyword evidence="3" id="KW-0489">Methyltransferase</keyword>
<dbReference type="Pfam" id="PF02384">
    <property type="entry name" value="N6_Mtase"/>
    <property type="match status" value="1"/>
</dbReference>
<proteinExistence type="predicted"/>
<evidence type="ECO:0000259" key="2">
    <source>
        <dbReference type="Pfam" id="PF02384"/>
    </source>
</evidence>
<sequence length="540" mass="58987">MTNIPDGHLSRADIARLAGVRRPAVSNWERRHKDFPRPITSGEDEYFATDAVAAWLAHRTIPANALLPDETAGTTYGERFDKNAKGVAGHATPSQDPISAVAAQDVEPRIDKLVALTGSPGSVRDLILVLALICLRARGGTGWSAALRGDLKDTQEALWALDRPGLLIPDLGSGEPSPRHLAEIADVIDEAARRLGDSVTFRQVLERFAEREGRRGEQFYTPASLVRILVDLTAPESPSEIYDPACGSGDLLVAAAARMRELTGAWPTAVRGDALDPLSGALSTMSALVHGVEASVATQPREALFDRPHPHGRAGYVITNPPFNIGDWRAEESARHWTFGPPPAHNANYAWLQHAVEMLAPGGRATVVMPNNASFSENPRERRIRAGLVEGGCVEGLVALPPQLFPHTGVAVTVWLLTHPGGSPEDILFVDAYASGLMTHRTRRELTEEDSKTLINIIERHRAGRPLPDHTGMGAALISREEIGYQDYNLNPRRYTTRTWAWTPEIIAKIGALRRELNELRRSAAEVDAKAEQELRRLGW</sequence>
<keyword evidence="4" id="KW-1185">Reference proteome</keyword>
<dbReference type="Proteomes" id="UP001596004">
    <property type="component" value="Unassembled WGS sequence"/>
</dbReference>
<feature type="coiled-coil region" evidence="1">
    <location>
        <begin position="510"/>
        <end position="537"/>
    </location>
</feature>
<dbReference type="EC" id="2.1.1.-" evidence="3"/>
<dbReference type="PANTHER" id="PTHR42998">
    <property type="entry name" value="TYPE I RESTRICTION ENZYME HINDVIIP M PROTEIN-RELATED"/>
    <property type="match status" value="1"/>
</dbReference>
<organism evidence="3 4">
    <name type="scientific">Sphaerisporangium dianthi</name>
    <dbReference type="NCBI Taxonomy" id="1436120"/>
    <lineage>
        <taxon>Bacteria</taxon>
        <taxon>Bacillati</taxon>
        <taxon>Actinomycetota</taxon>
        <taxon>Actinomycetes</taxon>
        <taxon>Streptosporangiales</taxon>
        <taxon>Streptosporangiaceae</taxon>
        <taxon>Sphaerisporangium</taxon>
    </lineage>
</organism>
<dbReference type="InterPro" id="IPR029063">
    <property type="entry name" value="SAM-dependent_MTases_sf"/>
</dbReference>